<comment type="similarity">
    <text evidence="4 12">Belongs to the GMC oxidoreductase family.</text>
</comment>
<keyword evidence="10 12" id="KW-0560">Oxidoreductase</keyword>
<dbReference type="eggNOG" id="ENOG502QSD8">
    <property type="taxonomic scope" value="Eukaryota"/>
</dbReference>
<dbReference type="Gene3D" id="3.50.50.60">
    <property type="entry name" value="FAD/NAD(P)-binding domain"/>
    <property type="match status" value="2"/>
</dbReference>
<keyword evidence="7" id="KW-0812">Transmembrane</keyword>
<comment type="catalytic activity">
    <reaction evidence="1 12">
        <text>a long-chain primary fatty alcohol + O2 = a long-chain fatty aldehyde + H2O2</text>
        <dbReference type="Rhea" id="RHEA:22756"/>
        <dbReference type="ChEBI" id="CHEBI:15379"/>
        <dbReference type="ChEBI" id="CHEBI:16240"/>
        <dbReference type="ChEBI" id="CHEBI:17176"/>
        <dbReference type="ChEBI" id="CHEBI:77396"/>
        <dbReference type="EC" id="1.1.3.20"/>
    </reaction>
</comment>
<evidence type="ECO:0000256" key="7">
    <source>
        <dbReference type="ARBA" id="ARBA00022692"/>
    </source>
</evidence>
<dbReference type="InterPro" id="IPR036188">
    <property type="entry name" value="FAD/NAD-bd_sf"/>
</dbReference>
<dbReference type="OrthoDB" id="269227at2759"/>
<dbReference type="Pfam" id="PF05199">
    <property type="entry name" value="GMC_oxred_C"/>
    <property type="match status" value="1"/>
</dbReference>
<dbReference type="GO" id="GO:0046577">
    <property type="term" value="F:long-chain-alcohol oxidase activity"/>
    <property type="evidence" value="ECO:0007669"/>
    <property type="project" value="UniProtKB-EC"/>
</dbReference>
<evidence type="ECO:0000259" key="14">
    <source>
        <dbReference type="Pfam" id="PF00732"/>
    </source>
</evidence>
<evidence type="ECO:0000256" key="6">
    <source>
        <dbReference type="ARBA" id="ARBA00022630"/>
    </source>
</evidence>
<dbReference type="SUPFAM" id="SSF51905">
    <property type="entry name" value="FAD/NAD(P)-binding domain"/>
    <property type="match status" value="1"/>
</dbReference>
<dbReference type="InterPro" id="IPR003953">
    <property type="entry name" value="FAD-dep_OxRdtase_2_FAD-bd"/>
</dbReference>
<evidence type="ECO:0000256" key="2">
    <source>
        <dbReference type="ARBA" id="ARBA00003842"/>
    </source>
</evidence>
<accession>G3JB34</accession>
<feature type="domain" description="Glucose-methanol-choline oxidoreductase C-terminal" evidence="16">
    <location>
        <begin position="596"/>
        <end position="756"/>
    </location>
</feature>
<feature type="domain" description="FAD-dependent oxidoreductase 2 FAD-binding" evidence="15">
    <location>
        <begin position="244"/>
        <end position="278"/>
    </location>
</feature>
<keyword evidence="18" id="KW-1185">Reference proteome</keyword>
<dbReference type="GO" id="GO:0016020">
    <property type="term" value="C:membrane"/>
    <property type="evidence" value="ECO:0007669"/>
    <property type="project" value="UniProtKB-SubCell"/>
</dbReference>
<dbReference type="EMBL" id="JH126400">
    <property type="protein sequence ID" value="EGX94394.1"/>
    <property type="molecule type" value="Genomic_DNA"/>
</dbReference>
<evidence type="ECO:0000256" key="13">
    <source>
        <dbReference type="PIRSR" id="PIRSR028937-1"/>
    </source>
</evidence>
<evidence type="ECO:0000256" key="8">
    <source>
        <dbReference type="ARBA" id="ARBA00022827"/>
    </source>
</evidence>
<comment type="subcellular location">
    <subcellularLocation>
        <location evidence="3">Membrane</location>
    </subcellularLocation>
</comment>
<dbReference type="InParanoid" id="G3JB34"/>
<name>G3JB34_CORMM</name>
<dbReference type="Proteomes" id="UP000001610">
    <property type="component" value="Unassembled WGS sequence"/>
</dbReference>
<dbReference type="GO" id="GO:0050660">
    <property type="term" value="F:flavin adenine dinucleotide binding"/>
    <property type="evidence" value="ECO:0007669"/>
    <property type="project" value="InterPro"/>
</dbReference>
<dbReference type="HOGENOM" id="CLU_008878_3_1_1"/>
<protein>
    <recommendedName>
        <fullName evidence="5 12">Long-chain-alcohol oxidase</fullName>
        <ecNumber evidence="5 12">1.1.3.20</ecNumber>
    </recommendedName>
</protein>
<dbReference type="AlphaFoldDB" id="G3JB34"/>
<dbReference type="Pfam" id="PF00732">
    <property type="entry name" value="GMC_oxred_N"/>
    <property type="match status" value="1"/>
</dbReference>
<keyword evidence="9" id="KW-1133">Transmembrane helix</keyword>
<evidence type="ECO:0000256" key="4">
    <source>
        <dbReference type="ARBA" id="ARBA00010790"/>
    </source>
</evidence>
<dbReference type="InterPro" id="IPR000172">
    <property type="entry name" value="GMC_OxRdtase_N"/>
</dbReference>
<dbReference type="PIRSF" id="PIRSF028937">
    <property type="entry name" value="Lg_Ch_AO"/>
    <property type="match status" value="1"/>
</dbReference>
<dbReference type="KEGG" id="cmt:CCM_02665"/>
<evidence type="ECO:0000256" key="9">
    <source>
        <dbReference type="ARBA" id="ARBA00022989"/>
    </source>
</evidence>
<proteinExistence type="inferred from homology"/>
<reference evidence="17 18" key="1">
    <citation type="journal article" date="2011" name="Genome Biol.">
        <title>Genome sequence of the insect pathogenic fungus Cordyceps militaris, a valued traditional Chinese medicine.</title>
        <authorList>
            <person name="Zheng P."/>
            <person name="Xia Y."/>
            <person name="Xiao G."/>
            <person name="Xiong C."/>
            <person name="Hu X."/>
            <person name="Zhang S."/>
            <person name="Zheng H."/>
            <person name="Huang Y."/>
            <person name="Zhou Y."/>
            <person name="Wang S."/>
            <person name="Zhao G.P."/>
            <person name="Liu X."/>
            <person name="St Leger R.J."/>
            <person name="Wang C."/>
        </authorList>
    </citation>
    <scope>NUCLEOTIDE SEQUENCE [LARGE SCALE GENOMIC DNA]</scope>
    <source>
        <strain evidence="17 18">CM01</strain>
    </source>
</reference>
<comment type="function">
    <text evidence="2">Long-chain fatty alcohol oxidase involved in the omega-oxidation pathway of lipid degradation.</text>
</comment>
<dbReference type="OMA" id="RNVKGCW"/>
<evidence type="ECO:0000256" key="3">
    <source>
        <dbReference type="ARBA" id="ARBA00004370"/>
    </source>
</evidence>
<evidence type="ECO:0000256" key="5">
    <source>
        <dbReference type="ARBA" id="ARBA00013125"/>
    </source>
</evidence>
<dbReference type="InterPro" id="IPR007867">
    <property type="entry name" value="GMC_OxRtase_C"/>
</dbReference>
<evidence type="ECO:0000259" key="15">
    <source>
        <dbReference type="Pfam" id="PF00890"/>
    </source>
</evidence>
<keyword evidence="6" id="KW-0285">Flavoprotein</keyword>
<dbReference type="InterPro" id="IPR012400">
    <property type="entry name" value="Long_Oxdase"/>
</dbReference>
<dbReference type="PANTHER" id="PTHR46056">
    <property type="entry name" value="LONG-CHAIN-ALCOHOL OXIDASE"/>
    <property type="match status" value="1"/>
</dbReference>
<sequence>MAESVLLEDSTIYTRPAAAADTMAASPPVHANGYKLVLDKDLPDISFMTAAEWDTFFAISEAIVPAVVPQTKLTDPMRQLGIPDKEFYAAVDETLASLHDPPPQAKLLEWLAFRAVDEPAFRRECEHSVASAALRMELANFMSMLNTRYGSLLLTGRWTLFHRQPLAVRQQILKNWRSSRLLPLRIVLKSMNALTRKSLGASSRFIRELGGFEELPKNWALKQGYDFQFLQIPDGTSKHTIETDVIIVGSGCGGGVAAKNLAEAGHRVLVADKGYHFGPESFPLTQVGNKHIYENNGLVISKSSAISVAAGETWGGGGTVNWSVCLKPQDYVRREWVAAGLPLFGSAEFDDCIDRVWSAIGAGQATVRHNHQNEVVLDGSRKLGWHSSVCDQNTGGVEHYCGRCHLGCGSNEKRGPAVAFLPDAAEAGAEFIEGFRVERVVFAADGVTATGVEGVWTARSDDGTVHSAPETRRQRRVLIKAKKVVVSAGSLWSPALLQKSGVKNPQIGRNLHLHPAAFLVGHFNEAEPQWEGGIITAYNGEFQNLDKKGHGVKLETMAMLPYVLFAIQPFESGLDSKLCVARMKQLHTVISITRDRDTGRITADPATGAPVIDYDVSAFDAEHSLDGIEAIAKLMYVMGASALYPTIPNVRPFVVARDGDPVLQAGYQEGTDPEFTDPHFAAWLKHLRAVGGKAGGEISYLSAHQMGSCRMSAKPSGGAVDPKGKVWGCENLYVADGSVFPSASGVNPMVTILAIADYISRQLAAELSAASRSGMVFGRGVVTM</sequence>
<evidence type="ECO:0000256" key="12">
    <source>
        <dbReference type="PIRNR" id="PIRNR028937"/>
    </source>
</evidence>
<evidence type="ECO:0000259" key="16">
    <source>
        <dbReference type="Pfam" id="PF05199"/>
    </source>
</evidence>
<dbReference type="GeneID" id="18164692"/>
<evidence type="ECO:0000256" key="1">
    <source>
        <dbReference type="ARBA" id="ARBA00000920"/>
    </source>
</evidence>
<keyword evidence="8" id="KW-0274">FAD</keyword>
<keyword evidence="11" id="KW-0472">Membrane</keyword>
<dbReference type="RefSeq" id="XP_006667880.1">
    <property type="nucleotide sequence ID" value="XM_006667817.1"/>
</dbReference>
<dbReference type="PANTHER" id="PTHR46056:SF12">
    <property type="entry name" value="LONG-CHAIN-ALCOHOL OXIDASE"/>
    <property type="match status" value="1"/>
</dbReference>
<evidence type="ECO:0000313" key="17">
    <source>
        <dbReference type="EMBL" id="EGX94394.1"/>
    </source>
</evidence>
<gene>
    <name evidence="17" type="ORF">CCM_02665</name>
</gene>
<feature type="active site" description="Proton acceptor" evidence="13">
    <location>
        <position position="704"/>
    </location>
</feature>
<evidence type="ECO:0000256" key="10">
    <source>
        <dbReference type="ARBA" id="ARBA00023002"/>
    </source>
</evidence>
<evidence type="ECO:0000313" key="18">
    <source>
        <dbReference type="Proteomes" id="UP000001610"/>
    </source>
</evidence>
<feature type="domain" description="Glucose-methanol-choline oxidoreductase N-terminal" evidence="14">
    <location>
        <begin position="291"/>
        <end position="516"/>
    </location>
</feature>
<evidence type="ECO:0000256" key="11">
    <source>
        <dbReference type="ARBA" id="ARBA00023136"/>
    </source>
</evidence>
<dbReference type="VEuPathDB" id="FungiDB:CCM_02665"/>
<dbReference type="EC" id="1.1.3.20" evidence="5 12"/>
<dbReference type="Pfam" id="PF00890">
    <property type="entry name" value="FAD_binding_2"/>
    <property type="match status" value="1"/>
</dbReference>
<organism evidence="17 18">
    <name type="scientific">Cordyceps militaris (strain CM01)</name>
    <name type="common">Caterpillar fungus</name>
    <dbReference type="NCBI Taxonomy" id="983644"/>
    <lineage>
        <taxon>Eukaryota</taxon>
        <taxon>Fungi</taxon>
        <taxon>Dikarya</taxon>
        <taxon>Ascomycota</taxon>
        <taxon>Pezizomycotina</taxon>
        <taxon>Sordariomycetes</taxon>
        <taxon>Hypocreomycetidae</taxon>
        <taxon>Hypocreales</taxon>
        <taxon>Cordycipitaceae</taxon>
        <taxon>Cordyceps</taxon>
    </lineage>
</organism>